<evidence type="ECO:0000313" key="3">
    <source>
        <dbReference type="EMBL" id="MCP1335858.1"/>
    </source>
</evidence>
<dbReference type="Pfam" id="PF13519">
    <property type="entry name" value="VWA_2"/>
    <property type="match status" value="1"/>
</dbReference>
<accession>A0A9J6PIE8</accession>
<feature type="domain" description="VWFA" evidence="2">
    <location>
        <begin position="190"/>
        <end position="340"/>
    </location>
</feature>
<dbReference type="Pfam" id="PF13400">
    <property type="entry name" value="Tad"/>
    <property type="match status" value="1"/>
</dbReference>
<dbReference type="InterPro" id="IPR002035">
    <property type="entry name" value="VWF_A"/>
</dbReference>
<keyword evidence="4" id="KW-1185">Reference proteome</keyword>
<dbReference type="Gene3D" id="3.40.50.410">
    <property type="entry name" value="von Willebrand factor, type A domain"/>
    <property type="match status" value="1"/>
</dbReference>
<proteinExistence type="predicted"/>
<evidence type="ECO:0000259" key="2">
    <source>
        <dbReference type="PROSITE" id="PS50234"/>
    </source>
</evidence>
<dbReference type="RefSeq" id="WP_269331787.1">
    <property type="nucleotide sequence ID" value="NZ_JAMZFT010000001.1"/>
</dbReference>
<keyword evidence="1" id="KW-1133">Transmembrane helix</keyword>
<protein>
    <submittedName>
        <fullName evidence="3">VWA domain-containing protein</fullName>
    </submittedName>
</protein>
<dbReference type="PROSITE" id="PS50234">
    <property type="entry name" value="VWFA"/>
    <property type="match status" value="1"/>
</dbReference>
<dbReference type="Proteomes" id="UP001055804">
    <property type="component" value="Unassembled WGS sequence"/>
</dbReference>
<evidence type="ECO:0000313" key="4">
    <source>
        <dbReference type="Proteomes" id="UP001055804"/>
    </source>
</evidence>
<dbReference type="InterPro" id="IPR028087">
    <property type="entry name" value="Tad_N"/>
</dbReference>
<feature type="transmembrane region" description="Helical" evidence="1">
    <location>
        <begin position="12"/>
        <end position="33"/>
    </location>
</feature>
<name>A0A9J6PIE8_9PROT</name>
<gene>
    <name evidence="3" type="ORF">NJQ99_05505</name>
</gene>
<organism evidence="3 4">
    <name type="scientific">Futiania mangrovi</name>
    <dbReference type="NCBI Taxonomy" id="2959716"/>
    <lineage>
        <taxon>Bacteria</taxon>
        <taxon>Pseudomonadati</taxon>
        <taxon>Pseudomonadota</taxon>
        <taxon>Alphaproteobacteria</taxon>
        <taxon>Futianiales</taxon>
        <taxon>Futianiaceae</taxon>
        <taxon>Futiania</taxon>
    </lineage>
</organism>
<evidence type="ECO:0000256" key="1">
    <source>
        <dbReference type="SAM" id="Phobius"/>
    </source>
</evidence>
<reference evidence="3" key="1">
    <citation type="submission" date="2022-06" db="EMBL/GenBank/DDBJ databases">
        <title>Isolation and Genomics of Futiania mangrovii gen. nov., sp. nov., a Rare and Metabolically-versatile member in the Class Alphaproteobacteria.</title>
        <authorList>
            <person name="Liu L."/>
            <person name="Huang W.-C."/>
            <person name="Pan J."/>
            <person name="Li J."/>
            <person name="Huang Y."/>
            <person name="Du H."/>
            <person name="Liu Y."/>
            <person name="Li M."/>
        </authorList>
    </citation>
    <scope>NUCLEOTIDE SEQUENCE</scope>
    <source>
        <strain evidence="3">FT118</strain>
    </source>
</reference>
<keyword evidence="1" id="KW-0812">Transmembrane</keyword>
<keyword evidence="1" id="KW-0472">Membrane</keyword>
<sequence length="412" mass="44324">MRASRFLPNDRGAVAVIFSITFMAVGGLAGAAFDYSRMTSTQKHLQTAADAAALAGARVAADGGATGAQKKAARESFAANCTMAFCDLAEKPTVDTKGEVITVTANATVPATLLQLVGIESLRADATSQATFGLGQFVDAHFVVDVSGSFEFADDLAEADRMRLNYRRTIDWGVGCSFACHDAVDMFGLNVTYNGKTANQIARDEGIYLRIDRVRDSLIGLAEAIEATNSGEHIRLGLFTFDDEVKRIVTPSEGIPALKMKLEDLDTRSHATDFDPVLSFVKSRVGPAGDGTKAKPKQVVVLITDGVQHSDVTLENVMPIDVSKCTNLKDAGYELYVMHIEYPERTAIYPLVNSEMPVFYVLDPQRGAIIQALKDCASPGRFYEGKYASTITDALLDIAGEIAGDGELRLIK</sequence>
<comment type="caution">
    <text evidence="3">The sequence shown here is derived from an EMBL/GenBank/DDBJ whole genome shotgun (WGS) entry which is preliminary data.</text>
</comment>
<dbReference type="InterPro" id="IPR036465">
    <property type="entry name" value="vWFA_dom_sf"/>
</dbReference>
<dbReference type="EMBL" id="JAMZFT010000001">
    <property type="protein sequence ID" value="MCP1335858.1"/>
    <property type="molecule type" value="Genomic_DNA"/>
</dbReference>
<dbReference type="AlphaFoldDB" id="A0A9J6PIE8"/>
<dbReference type="SUPFAM" id="SSF53300">
    <property type="entry name" value="vWA-like"/>
    <property type="match status" value="1"/>
</dbReference>